<dbReference type="InterPro" id="IPR012340">
    <property type="entry name" value="NA-bd_OB-fold"/>
</dbReference>
<evidence type="ECO:0000256" key="5">
    <source>
        <dbReference type="ARBA" id="ARBA00023274"/>
    </source>
</evidence>
<evidence type="ECO:0000256" key="2">
    <source>
        <dbReference type="ARBA" id="ARBA00022730"/>
    </source>
</evidence>
<evidence type="ECO:0000256" key="4">
    <source>
        <dbReference type="ARBA" id="ARBA00022980"/>
    </source>
</evidence>
<evidence type="ECO:0000256" key="3">
    <source>
        <dbReference type="ARBA" id="ARBA00022884"/>
    </source>
</evidence>
<evidence type="ECO:0000313" key="8">
    <source>
        <dbReference type="EMBL" id="ANV98259.1"/>
    </source>
</evidence>
<evidence type="ECO:0000256" key="7">
    <source>
        <dbReference type="RuleBase" id="RU003872"/>
    </source>
</evidence>
<sequence length="86" mass="9711">MIAKEPHKRIIQGKVVSKAGDKSVVILVERKVVHPKYRKIVKRFKKYTIHDENNSVKVGDVISAIECKPISKTKTFNLQNIVSVGV</sequence>
<dbReference type="STRING" id="222136.BBW65_05365"/>
<dbReference type="InterPro" id="IPR000266">
    <property type="entry name" value="Ribosomal_uS17"/>
</dbReference>
<evidence type="ECO:0000313" key="9">
    <source>
        <dbReference type="Proteomes" id="UP000092884"/>
    </source>
</evidence>
<dbReference type="NCBIfam" id="NF004123">
    <property type="entry name" value="PRK05610.1"/>
    <property type="match status" value="1"/>
</dbReference>
<dbReference type="OrthoDB" id="9811714at2"/>
<dbReference type="InterPro" id="IPR019979">
    <property type="entry name" value="Ribosomal_uS17_CS"/>
</dbReference>
<dbReference type="GO" id="GO:0006412">
    <property type="term" value="P:translation"/>
    <property type="evidence" value="ECO:0007669"/>
    <property type="project" value="UniProtKB-UniRule"/>
</dbReference>
<dbReference type="HAMAP" id="MF_01345_B">
    <property type="entry name" value="Ribosomal_uS17_B"/>
    <property type="match status" value="1"/>
</dbReference>
<organism evidence="8 9">
    <name type="scientific">Helicobacter enhydrae</name>
    <dbReference type="NCBI Taxonomy" id="222136"/>
    <lineage>
        <taxon>Bacteria</taxon>
        <taxon>Pseudomonadati</taxon>
        <taxon>Campylobacterota</taxon>
        <taxon>Epsilonproteobacteria</taxon>
        <taxon>Campylobacterales</taxon>
        <taxon>Helicobacteraceae</taxon>
        <taxon>Helicobacter</taxon>
    </lineage>
</organism>
<dbReference type="AlphaFoldDB" id="A0A1B1U674"/>
<keyword evidence="9" id="KW-1185">Reference proteome</keyword>
<dbReference type="Pfam" id="PF00366">
    <property type="entry name" value="Ribosomal_S17"/>
    <property type="match status" value="1"/>
</dbReference>
<reference evidence="9" key="1">
    <citation type="submission" date="2016-07" db="EMBL/GenBank/DDBJ databases">
        <authorList>
            <person name="Florea S."/>
            <person name="Webb J.S."/>
            <person name="Jaromczyk J."/>
            <person name="Schardl C.L."/>
        </authorList>
    </citation>
    <scope>NUCLEOTIDE SEQUENCE [LARGE SCALE GENOMIC DNA]</scope>
    <source>
        <strain evidence="9">MIT 01-6242</strain>
    </source>
</reference>
<dbReference type="PANTHER" id="PTHR10744">
    <property type="entry name" value="40S RIBOSOMAL PROTEIN S11 FAMILY MEMBER"/>
    <property type="match status" value="1"/>
</dbReference>
<dbReference type="GO" id="GO:0019843">
    <property type="term" value="F:rRNA binding"/>
    <property type="evidence" value="ECO:0007669"/>
    <property type="project" value="UniProtKB-UniRule"/>
</dbReference>
<dbReference type="Proteomes" id="UP000092884">
    <property type="component" value="Chromosome"/>
</dbReference>
<dbReference type="Gene3D" id="2.40.50.140">
    <property type="entry name" value="Nucleic acid-binding proteins"/>
    <property type="match status" value="1"/>
</dbReference>
<dbReference type="GO" id="GO:0022627">
    <property type="term" value="C:cytosolic small ribosomal subunit"/>
    <property type="evidence" value="ECO:0007669"/>
    <property type="project" value="UniProtKB-UniRule"/>
</dbReference>
<dbReference type="PANTHER" id="PTHR10744:SF1">
    <property type="entry name" value="SMALL RIBOSOMAL SUBUNIT PROTEIN US17M"/>
    <property type="match status" value="1"/>
</dbReference>
<dbReference type="PRINTS" id="PR00973">
    <property type="entry name" value="RIBOSOMALS17"/>
</dbReference>
<dbReference type="RefSeq" id="WP_066340754.1">
    <property type="nucleotide sequence ID" value="NZ_CP016503.1"/>
</dbReference>
<dbReference type="GO" id="GO:0003735">
    <property type="term" value="F:structural constituent of ribosome"/>
    <property type="evidence" value="ECO:0007669"/>
    <property type="project" value="UniProtKB-UniRule"/>
</dbReference>
<comment type="similarity">
    <text evidence="1 6 7">Belongs to the universal ribosomal protein uS17 family.</text>
</comment>
<dbReference type="InterPro" id="IPR019984">
    <property type="entry name" value="Ribosomal_uS17_bact/chlr"/>
</dbReference>
<name>A0A1B1U674_9HELI</name>
<dbReference type="NCBIfam" id="TIGR03635">
    <property type="entry name" value="uS17_bact"/>
    <property type="match status" value="1"/>
</dbReference>
<evidence type="ECO:0000256" key="6">
    <source>
        <dbReference type="HAMAP-Rule" id="MF_01345"/>
    </source>
</evidence>
<accession>A0A1B1U674</accession>
<gene>
    <name evidence="6" type="primary">rpsQ</name>
    <name evidence="8" type="ORF">BBW65_05365</name>
</gene>
<dbReference type="KEGG" id="het:BBW65_05365"/>
<comment type="function">
    <text evidence="6">One of the primary rRNA binding proteins, it binds specifically to the 5'-end of 16S ribosomal RNA.</text>
</comment>
<protein>
    <recommendedName>
        <fullName evidence="6">Small ribosomal subunit protein uS17</fullName>
    </recommendedName>
</protein>
<keyword evidence="5 6" id="KW-0687">Ribonucleoprotein</keyword>
<evidence type="ECO:0000256" key="1">
    <source>
        <dbReference type="ARBA" id="ARBA00010254"/>
    </source>
</evidence>
<keyword evidence="3 6" id="KW-0694">RNA-binding</keyword>
<dbReference type="EMBL" id="CP016503">
    <property type="protein sequence ID" value="ANV98259.1"/>
    <property type="molecule type" value="Genomic_DNA"/>
</dbReference>
<comment type="subunit">
    <text evidence="6">Part of the 30S ribosomal subunit.</text>
</comment>
<dbReference type="PROSITE" id="PS00056">
    <property type="entry name" value="RIBOSOMAL_S17"/>
    <property type="match status" value="1"/>
</dbReference>
<proteinExistence type="inferred from homology"/>
<keyword evidence="4 6" id="KW-0689">Ribosomal protein</keyword>
<dbReference type="SUPFAM" id="SSF50249">
    <property type="entry name" value="Nucleic acid-binding proteins"/>
    <property type="match status" value="1"/>
</dbReference>
<keyword evidence="2 6" id="KW-0699">rRNA-binding</keyword>
<dbReference type="CDD" id="cd00364">
    <property type="entry name" value="Ribosomal_uS17"/>
    <property type="match status" value="1"/>
</dbReference>